<dbReference type="Proteomes" id="UP000272942">
    <property type="component" value="Unassembled WGS sequence"/>
</dbReference>
<evidence type="ECO:0000313" key="2">
    <source>
        <dbReference type="Proteomes" id="UP000272942"/>
    </source>
</evidence>
<proteinExistence type="predicted"/>
<gene>
    <name evidence="1" type="ORF">ECPE_LOCUS14012</name>
</gene>
<dbReference type="PANTHER" id="PTHR47331">
    <property type="entry name" value="PHD-TYPE DOMAIN-CONTAINING PROTEIN"/>
    <property type="match status" value="1"/>
</dbReference>
<reference evidence="3" key="1">
    <citation type="submission" date="2016-06" db="UniProtKB">
        <authorList>
            <consortium name="WormBaseParasite"/>
        </authorList>
    </citation>
    <scope>IDENTIFICATION</scope>
</reference>
<reference evidence="1 2" key="2">
    <citation type="submission" date="2018-11" db="EMBL/GenBank/DDBJ databases">
        <authorList>
            <consortium name="Pathogen Informatics"/>
        </authorList>
    </citation>
    <scope>NUCLEOTIDE SEQUENCE [LARGE SCALE GENOMIC DNA]</scope>
    <source>
        <strain evidence="1 2">Egypt</strain>
    </source>
</reference>
<accession>A0A183B476</accession>
<evidence type="ECO:0000313" key="3">
    <source>
        <dbReference type="WBParaSite" id="ECPE_0001405101-mRNA-1"/>
    </source>
</evidence>
<sequence>MGSFVERSFYVDDFLGSFDSIEEAVQHIRDLSKLLLIGGFKVTKWTSKSRHAIDCIPFDERAPSLCDLQGSPLPTNGALGVQWNSEKEGPLQSNGVRRIVATAGQDSAAGPV</sequence>
<protein>
    <submittedName>
        <fullName evidence="3">Reverse transcriptase domain-containing protein</fullName>
    </submittedName>
</protein>
<name>A0A183B476_9TREM</name>
<dbReference type="WBParaSite" id="ECPE_0001405101-mRNA-1">
    <property type="protein sequence ID" value="ECPE_0001405101-mRNA-1"/>
    <property type="gene ID" value="ECPE_0001405101"/>
</dbReference>
<dbReference type="EMBL" id="UZAN01056491">
    <property type="protein sequence ID" value="VDP91284.1"/>
    <property type="molecule type" value="Genomic_DNA"/>
</dbReference>
<evidence type="ECO:0000313" key="1">
    <source>
        <dbReference type="EMBL" id="VDP91284.1"/>
    </source>
</evidence>
<dbReference type="OrthoDB" id="6127549at2759"/>
<organism evidence="3">
    <name type="scientific">Echinostoma caproni</name>
    <dbReference type="NCBI Taxonomy" id="27848"/>
    <lineage>
        <taxon>Eukaryota</taxon>
        <taxon>Metazoa</taxon>
        <taxon>Spiralia</taxon>
        <taxon>Lophotrochozoa</taxon>
        <taxon>Platyhelminthes</taxon>
        <taxon>Trematoda</taxon>
        <taxon>Digenea</taxon>
        <taxon>Plagiorchiida</taxon>
        <taxon>Echinostomata</taxon>
        <taxon>Echinostomatoidea</taxon>
        <taxon>Echinostomatidae</taxon>
        <taxon>Echinostoma</taxon>
    </lineage>
</organism>
<dbReference type="AlphaFoldDB" id="A0A183B476"/>
<keyword evidence="2" id="KW-1185">Reference proteome</keyword>